<dbReference type="EMBL" id="JBBUTG010000010">
    <property type="protein sequence ID" value="MEK8032417.1"/>
    <property type="molecule type" value="Genomic_DNA"/>
</dbReference>
<dbReference type="Pfam" id="PF05193">
    <property type="entry name" value="Peptidase_M16_C"/>
    <property type="match status" value="1"/>
</dbReference>
<sequence length="429" mass="47596">MSTTFTPDPDTRVHTLPNGVRVLTLQLPRIDSVCVSIFVRTGSRHESPRLNGISHMAEHMAFKGTRHRSCQQINLDAERLGAEVNAHTDKDHTAYHMQGLAEHAPLFVRMLGEIVRDSSFPADELERERQVILQEFAETEDDAFDTAFRLFDEACYGAHPQAQPVIGRRRNIERFTREQLQDYVSRQYTGSNIVVAVAGKVDVRTIVREARQALGGLPTGQPNESVPPEFQGGIGLRRLAGHSQAHVVLGFPAPPVTAPRHAAHQMAAALLGEGMSSPLMDSLRERLGLVYYAACSADLGDLAGQFVIEASMSPDNIQAFTDEVVRLMQAQTERIDPLQMERARNQVAVRRLQTWERPARRLEEAVLDLYTFGRVRSREERRQALARVTPRQLRAVFAQMLAGPVAVAAAGRLGRAGVERLKAVAAVRA</sequence>
<reference evidence="4 5" key="1">
    <citation type="submission" date="2024-04" db="EMBL/GenBank/DDBJ databases">
        <title>Novel species of the genus Ideonella isolated from streams.</title>
        <authorList>
            <person name="Lu H."/>
        </authorList>
    </citation>
    <scope>NUCLEOTIDE SEQUENCE [LARGE SCALE GENOMIC DNA]</scope>
    <source>
        <strain evidence="4 5">DXS29W</strain>
    </source>
</reference>
<dbReference type="Proteomes" id="UP001371218">
    <property type="component" value="Unassembled WGS sequence"/>
</dbReference>
<dbReference type="InterPro" id="IPR011249">
    <property type="entry name" value="Metalloenz_LuxS/M16"/>
</dbReference>
<evidence type="ECO:0000256" key="1">
    <source>
        <dbReference type="ARBA" id="ARBA00007261"/>
    </source>
</evidence>
<evidence type="ECO:0000313" key="4">
    <source>
        <dbReference type="EMBL" id="MEK8032417.1"/>
    </source>
</evidence>
<dbReference type="Pfam" id="PF00675">
    <property type="entry name" value="Peptidase_M16"/>
    <property type="match status" value="1"/>
</dbReference>
<dbReference type="InterPro" id="IPR011765">
    <property type="entry name" value="Pept_M16_N"/>
</dbReference>
<accession>A0ABU9BU99</accession>
<keyword evidence="5" id="KW-1185">Reference proteome</keyword>
<dbReference type="PANTHER" id="PTHR11851">
    <property type="entry name" value="METALLOPROTEASE"/>
    <property type="match status" value="1"/>
</dbReference>
<feature type="domain" description="Peptidase M16 C-terminal" evidence="3">
    <location>
        <begin position="175"/>
        <end position="346"/>
    </location>
</feature>
<proteinExistence type="inferred from homology"/>
<name>A0ABU9BU99_9BURK</name>
<evidence type="ECO:0000313" key="5">
    <source>
        <dbReference type="Proteomes" id="UP001371218"/>
    </source>
</evidence>
<comment type="caution">
    <text evidence="4">The sequence shown here is derived from an EMBL/GenBank/DDBJ whole genome shotgun (WGS) entry which is preliminary data.</text>
</comment>
<evidence type="ECO:0000259" key="2">
    <source>
        <dbReference type="Pfam" id="PF00675"/>
    </source>
</evidence>
<organism evidence="4 5">
    <name type="scientific">Ideonella lacteola</name>
    <dbReference type="NCBI Taxonomy" id="2984193"/>
    <lineage>
        <taxon>Bacteria</taxon>
        <taxon>Pseudomonadati</taxon>
        <taxon>Pseudomonadota</taxon>
        <taxon>Betaproteobacteria</taxon>
        <taxon>Burkholderiales</taxon>
        <taxon>Sphaerotilaceae</taxon>
        <taxon>Ideonella</taxon>
    </lineage>
</organism>
<evidence type="ECO:0000259" key="3">
    <source>
        <dbReference type="Pfam" id="PF05193"/>
    </source>
</evidence>
<dbReference type="PANTHER" id="PTHR11851:SF49">
    <property type="entry name" value="MITOCHONDRIAL-PROCESSING PEPTIDASE SUBUNIT ALPHA"/>
    <property type="match status" value="1"/>
</dbReference>
<feature type="domain" description="Peptidase M16 N-terminal" evidence="2">
    <location>
        <begin position="21"/>
        <end position="167"/>
    </location>
</feature>
<dbReference type="InterPro" id="IPR007863">
    <property type="entry name" value="Peptidase_M16_C"/>
</dbReference>
<comment type="similarity">
    <text evidence="1">Belongs to the peptidase M16 family.</text>
</comment>
<dbReference type="InterPro" id="IPR050361">
    <property type="entry name" value="MPP/UQCRC_Complex"/>
</dbReference>
<dbReference type="SUPFAM" id="SSF63411">
    <property type="entry name" value="LuxS/MPP-like metallohydrolase"/>
    <property type="match status" value="2"/>
</dbReference>
<dbReference type="Gene3D" id="3.30.830.10">
    <property type="entry name" value="Metalloenzyme, LuxS/M16 peptidase-like"/>
    <property type="match status" value="2"/>
</dbReference>
<gene>
    <name evidence="4" type="ORF">AACH06_16445</name>
</gene>
<protein>
    <submittedName>
        <fullName evidence="4">Pitrilysin family protein</fullName>
    </submittedName>
</protein>
<dbReference type="RefSeq" id="WP_341426828.1">
    <property type="nucleotide sequence ID" value="NZ_JBBUTG010000010.1"/>
</dbReference>